<evidence type="ECO:0000256" key="7">
    <source>
        <dbReference type="SAM" id="Phobius"/>
    </source>
</evidence>
<proteinExistence type="predicted"/>
<keyword evidence="10" id="KW-1185">Reference proteome</keyword>
<dbReference type="GO" id="GO:0005507">
    <property type="term" value="F:copper ion binding"/>
    <property type="evidence" value="ECO:0007669"/>
    <property type="project" value="InterPro"/>
</dbReference>
<keyword evidence="7" id="KW-0472">Membrane</keyword>
<evidence type="ECO:0000256" key="5">
    <source>
        <dbReference type="PIRSR" id="PIRSR602387-1"/>
    </source>
</evidence>
<feature type="region of interest" description="Disordered" evidence="6">
    <location>
        <begin position="20"/>
        <end position="102"/>
    </location>
</feature>
<dbReference type="InterPro" id="IPR006311">
    <property type="entry name" value="TAT_signal"/>
</dbReference>
<keyword evidence="3" id="KW-0249">Electron transport</keyword>
<dbReference type="GO" id="GO:0009055">
    <property type="term" value="F:electron transfer activity"/>
    <property type="evidence" value="ECO:0007669"/>
    <property type="project" value="InterPro"/>
</dbReference>
<feature type="binding site" evidence="5">
    <location>
        <position position="166"/>
    </location>
    <ligand>
        <name>Cu cation</name>
        <dbReference type="ChEBI" id="CHEBI:23378"/>
    </ligand>
</feature>
<feature type="binding site" evidence="5">
    <location>
        <position position="158"/>
    </location>
    <ligand>
        <name>Cu cation</name>
        <dbReference type="ChEBI" id="CHEBI:23378"/>
    </ligand>
</feature>
<protein>
    <submittedName>
        <fullName evidence="9">Plastocyanin/azurin family copper-binding protein</fullName>
    </submittedName>
</protein>
<accession>A0AAE3K663</accession>
<dbReference type="InterPro" id="IPR002387">
    <property type="entry name" value="Plastocyanin"/>
</dbReference>
<dbReference type="InterPro" id="IPR000923">
    <property type="entry name" value="BlueCu_1"/>
</dbReference>
<keyword evidence="7" id="KW-0812">Transmembrane</keyword>
<comment type="caution">
    <text evidence="9">The sequence shown here is derived from an EMBL/GenBank/DDBJ whole genome shotgun (WGS) entry which is preliminary data.</text>
</comment>
<dbReference type="Gene3D" id="2.60.40.420">
    <property type="entry name" value="Cupredoxins - blue copper proteins"/>
    <property type="match status" value="1"/>
</dbReference>
<sequence length="227" mass="23486">MTGTDGRGDLSRRSFMWATAGSAAAAAGGAGTVSAQEENGEEENGEEENGEEENGTENGEEENGEEENGDEENGAAENGDEGGATETVIVGPDGNNVFEPDDLAIEPGTTVEFIWESDTHNIAVESGPEEWEGHEPIEDTGFEHEHTFQEEGTYEYVCEPHVAAGMDATLTVEEGAGGGGGGGGGAATRSIPDSAMSLAVGTIGAMVSTLALAYFFMKYGGYGEEIE</sequence>
<keyword evidence="1" id="KW-0813">Transport</keyword>
<reference evidence="9 10" key="1">
    <citation type="journal article" date="2022" name="Syst. Appl. Microbiol.">
        <title>Natronocalculus amylovorans gen. nov., sp. nov., and Natranaeroarchaeum aerophilus sp. nov., dominant culturable amylolytic natronoarchaea from hypersaline soda lakes in southwestern Siberia.</title>
        <authorList>
            <person name="Sorokin D.Y."/>
            <person name="Elcheninov A.G."/>
            <person name="Khizhniak T.V."/>
            <person name="Koenen M."/>
            <person name="Bale N.J."/>
            <person name="Damste J.S.S."/>
            <person name="Kublanov I.V."/>
        </authorList>
    </citation>
    <scope>NUCLEOTIDE SEQUENCE [LARGE SCALE GENOMIC DNA]</scope>
    <source>
        <strain evidence="9 10">AArc-St1-1</strain>
    </source>
</reference>
<dbReference type="PROSITE" id="PS51318">
    <property type="entry name" value="TAT"/>
    <property type="match status" value="1"/>
</dbReference>
<dbReference type="PRINTS" id="PR00157">
    <property type="entry name" value="PLASTOCYANIN"/>
</dbReference>
<keyword evidence="2 5" id="KW-0479">Metal-binding</keyword>
<feature type="transmembrane region" description="Helical" evidence="7">
    <location>
        <begin position="195"/>
        <end position="217"/>
    </location>
</feature>
<evidence type="ECO:0000259" key="8">
    <source>
        <dbReference type="Pfam" id="PF00127"/>
    </source>
</evidence>
<dbReference type="SUPFAM" id="SSF49503">
    <property type="entry name" value="Cupredoxins"/>
    <property type="match status" value="1"/>
</dbReference>
<name>A0AAE3K663_9EURY</name>
<evidence type="ECO:0000256" key="2">
    <source>
        <dbReference type="ARBA" id="ARBA00022723"/>
    </source>
</evidence>
<dbReference type="Proteomes" id="UP001202674">
    <property type="component" value="Unassembled WGS sequence"/>
</dbReference>
<feature type="compositionally biased region" description="Low complexity" evidence="6">
    <location>
        <begin position="20"/>
        <end position="37"/>
    </location>
</feature>
<dbReference type="PROSITE" id="PS00196">
    <property type="entry name" value="COPPER_BLUE"/>
    <property type="match status" value="1"/>
</dbReference>
<dbReference type="AlphaFoldDB" id="A0AAE3K663"/>
<feature type="binding site" evidence="5">
    <location>
        <position position="161"/>
    </location>
    <ligand>
        <name>Cu cation</name>
        <dbReference type="ChEBI" id="CHEBI:23378"/>
    </ligand>
</feature>
<evidence type="ECO:0000256" key="4">
    <source>
        <dbReference type="ARBA" id="ARBA00023008"/>
    </source>
</evidence>
<evidence type="ECO:0000256" key="1">
    <source>
        <dbReference type="ARBA" id="ARBA00022448"/>
    </source>
</evidence>
<dbReference type="EMBL" id="JAKRVY010000010">
    <property type="protein sequence ID" value="MCL9814917.1"/>
    <property type="molecule type" value="Genomic_DNA"/>
</dbReference>
<feature type="domain" description="Blue (type 1) copper" evidence="8">
    <location>
        <begin position="91"/>
        <end position="173"/>
    </location>
</feature>
<evidence type="ECO:0000256" key="3">
    <source>
        <dbReference type="ARBA" id="ARBA00022982"/>
    </source>
</evidence>
<gene>
    <name evidence="9" type="ORF">AArcSt11_14760</name>
</gene>
<dbReference type="InterPro" id="IPR008972">
    <property type="entry name" value="Cupredoxin"/>
</dbReference>
<evidence type="ECO:0000313" key="9">
    <source>
        <dbReference type="EMBL" id="MCL9814917.1"/>
    </source>
</evidence>
<dbReference type="Pfam" id="PF00127">
    <property type="entry name" value="Copper-bind"/>
    <property type="match status" value="1"/>
</dbReference>
<evidence type="ECO:0000313" key="10">
    <source>
        <dbReference type="Proteomes" id="UP001202674"/>
    </source>
</evidence>
<feature type="compositionally biased region" description="Acidic residues" evidence="6">
    <location>
        <begin position="38"/>
        <end position="80"/>
    </location>
</feature>
<feature type="binding site" evidence="5">
    <location>
        <position position="120"/>
    </location>
    <ligand>
        <name>Cu cation</name>
        <dbReference type="ChEBI" id="CHEBI:23378"/>
    </ligand>
</feature>
<dbReference type="InterPro" id="IPR028871">
    <property type="entry name" value="BlueCu_1_BS"/>
</dbReference>
<organism evidence="9 10">
    <name type="scientific">Natranaeroarchaeum aerophilus</name>
    <dbReference type="NCBI Taxonomy" id="2917711"/>
    <lineage>
        <taxon>Archaea</taxon>
        <taxon>Methanobacteriati</taxon>
        <taxon>Methanobacteriota</taxon>
        <taxon>Stenosarchaea group</taxon>
        <taxon>Halobacteria</taxon>
        <taxon>Halobacteriales</taxon>
        <taxon>Natronoarchaeaceae</taxon>
        <taxon>Natranaeroarchaeum</taxon>
    </lineage>
</organism>
<keyword evidence="7" id="KW-1133">Transmembrane helix</keyword>
<dbReference type="RefSeq" id="WP_250598205.1">
    <property type="nucleotide sequence ID" value="NZ_JAKRVY010000010.1"/>
</dbReference>
<comment type="cofactor">
    <cofactor evidence="5">
        <name>Cu(2+)</name>
        <dbReference type="ChEBI" id="CHEBI:29036"/>
    </cofactor>
    <text evidence="5">The crystal structure with reduced Cu(1+) has also been determined.</text>
</comment>
<evidence type="ECO:0000256" key="6">
    <source>
        <dbReference type="SAM" id="MobiDB-lite"/>
    </source>
</evidence>
<keyword evidence="4 5" id="KW-0186">Copper</keyword>